<keyword evidence="1" id="KW-0678">Repressor</keyword>
<keyword evidence="2 6" id="KW-0853">WD repeat</keyword>
<dbReference type="PROSITE" id="PS00678">
    <property type="entry name" value="WD_REPEATS_1"/>
    <property type="match status" value="4"/>
</dbReference>
<keyword evidence="3" id="KW-0677">Repeat</keyword>
<dbReference type="InterPro" id="IPR020472">
    <property type="entry name" value="WD40_PAC1"/>
</dbReference>
<keyword evidence="10" id="KW-1185">Reference proteome</keyword>
<feature type="repeat" description="WD" evidence="6">
    <location>
        <begin position="433"/>
        <end position="474"/>
    </location>
</feature>
<feature type="compositionally biased region" description="Low complexity" evidence="7">
    <location>
        <begin position="199"/>
        <end position="213"/>
    </location>
</feature>
<keyword evidence="4" id="KW-0805">Transcription regulation</keyword>
<dbReference type="PROSITE" id="PS50082">
    <property type="entry name" value="WD_REPEATS_2"/>
    <property type="match status" value="6"/>
</dbReference>
<dbReference type="SUPFAM" id="SSF50978">
    <property type="entry name" value="WD40 repeat-like"/>
    <property type="match status" value="1"/>
</dbReference>
<evidence type="ECO:0000256" key="7">
    <source>
        <dbReference type="SAM" id="MobiDB-lite"/>
    </source>
</evidence>
<dbReference type="PANTHER" id="PTHR19879:SF9">
    <property type="entry name" value="TRANSCRIPTION INITIATION FACTOR TFIID SUBUNIT 5"/>
    <property type="match status" value="1"/>
</dbReference>
<dbReference type="CDD" id="cd00200">
    <property type="entry name" value="WD40"/>
    <property type="match status" value="1"/>
</dbReference>
<evidence type="ECO:0000313" key="9">
    <source>
        <dbReference type="EMBL" id="KTW28547.1"/>
    </source>
</evidence>
<dbReference type="InterPro" id="IPR019775">
    <property type="entry name" value="WD40_repeat_CS"/>
</dbReference>
<dbReference type="Gene3D" id="1.20.5.340">
    <property type="match status" value="1"/>
</dbReference>
<dbReference type="Pfam" id="PF00400">
    <property type="entry name" value="WD40"/>
    <property type="match status" value="7"/>
</dbReference>
<evidence type="ECO:0000256" key="2">
    <source>
        <dbReference type="ARBA" id="ARBA00022574"/>
    </source>
</evidence>
<dbReference type="PRINTS" id="PR00320">
    <property type="entry name" value="GPROTEINBRPT"/>
</dbReference>
<evidence type="ECO:0000256" key="1">
    <source>
        <dbReference type="ARBA" id="ARBA00022491"/>
    </source>
</evidence>
<feature type="compositionally biased region" description="Low complexity" evidence="7">
    <location>
        <begin position="239"/>
        <end position="257"/>
    </location>
</feature>
<dbReference type="InterPro" id="IPR001680">
    <property type="entry name" value="WD40_rpt"/>
</dbReference>
<protein>
    <recommendedName>
        <fullName evidence="8">Transcriptional repressor Tup1 N-terminal domain-containing protein</fullName>
    </recommendedName>
</protein>
<dbReference type="OrthoDB" id="17410at2759"/>
<organism evidence="9 10">
    <name type="scientific">Pneumocystis carinii (strain B80)</name>
    <name type="common">Rat pneumocystis pneumonia agent</name>
    <name type="synonym">Pneumocystis carinii f. sp. carinii</name>
    <dbReference type="NCBI Taxonomy" id="1408658"/>
    <lineage>
        <taxon>Eukaryota</taxon>
        <taxon>Fungi</taxon>
        <taxon>Dikarya</taxon>
        <taxon>Ascomycota</taxon>
        <taxon>Taphrinomycotina</taxon>
        <taxon>Pneumocystomycetes</taxon>
        <taxon>Pneumocystaceae</taxon>
        <taxon>Pneumocystis</taxon>
    </lineage>
</organism>
<name>A0A0W4ZJK4_PNEC8</name>
<proteinExistence type="predicted"/>
<feature type="repeat" description="WD" evidence="6">
    <location>
        <begin position="526"/>
        <end position="558"/>
    </location>
</feature>
<evidence type="ECO:0000259" key="8">
    <source>
        <dbReference type="Pfam" id="PF08581"/>
    </source>
</evidence>
<evidence type="ECO:0000256" key="3">
    <source>
        <dbReference type="ARBA" id="ARBA00022737"/>
    </source>
</evidence>
<dbReference type="InterPro" id="IPR036322">
    <property type="entry name" value="WD40_repeat_dom_sf"/>
</dbReference>
<dbReference type="Pfam" id="PF08581">
    <property type="entry name" value="Tup_N"/>
    <property type="match status" value="1"/>
</dbReference>
<accession>A0A0W4ZJK4</accession>
<dbReference type="AlphaFoldDB" id="A0A0W4ZJK4"/>
<dbReference type="EMBL" id="LFVZ01000007">
    <property type="protein sequence ID" value="KTW28547.1"/>
    <property type="molecule type" value="Genomic_DNA"/>
</dbReference>
<dbReference type="VEuPathDB" id="FungiDB:T552_01807"/>
<dbReference type="PANTHER" id="PTHR19879">
    <property type="entry name" value="TRANSCRIPTION INITIATION FACTOR TFIID"/>
    <property type="match status" value="1"/>
</dbReference>
<keyword evidence="5" id="KW-0804">Transcription</keyword>
<dbReference type="FunFam" id="2.130.10.10:FF:000111">
    <property type="entry name" value="Transcriptional repressor rco-1"/>
    <property type="match status" value="1"/>
</dbReference>
<feature type="domain" description="Transcriptional repressor Tup1 N-terminal" evidence="8">
    <location>
        <begin position="18"/>
        <end position="93"/>
    </location>
</feature>
<sequence length="604" mass="66979">MSNLYNHRSTGSSVISNRLTELLEAVRNEFDNIAQEAMAFRNHKDDYEHKMTSQIQEMQTIRQMIYELEMAHQKMKQSYEEEIARLRRELETRGIHLPTASTSTQPSLPRLSNPPNLPFPPPNLGLNTNNLSMGRTSHGDLKTCLAPLETNQSVVQLPYPNTGYPSVNSVLPLQSCPQHTNKRICADSAVDNTYNVPKGSNYPPISGSSSPSGKRNKSHTNRTETSSSFIPVQPSSARSVVPSTPLTTTSLPPSTSSALGQSLSMADIDPDMIPRELKKEDSDWTVLFNPNIPRVLDINLIHTLEHQSVVCCIRFSHDGDYLATGCNRVTVIFDVKTGKRLTVLQDESVNREGDLYIRSVAFSPDGKYLATGAEDKRIRIWDILKKKIRHLFTGHEQDIYSLDYSQNGKFIASGSGDRTARVWDIETGHCILTLSIEDGVTTVAISPDSRYVAAGSLDKVVRVWDAKTGYLVERFEDHKDSVYSVAFSPNGCELLSGSLDKTVKLWELMDSKSSTGPKNGLCKATFTGHKDFVLSVASSPDGHWVVSGSKDRSVYFWDYHGCAQLILQGHKNSVISVAVSPTGRLFATGSGDCRARIWEYTTLT</sequence>
<dbReference type="InterPro" id="IPR013890">
    <property type="entry name" value="Tscrpt_rep_Tup1_N"/>
</dbReference>
<feature type="repeat" description="WD" evidence="6">
    <location>
        <begin position="567"/>
        <end position="604"/>
    </location>
</feature>
<dbReference type="Proteomes" id="UP000054454">
    <property type="component" value="Unassembled WGS sequence"/>
</dbReference>
<dbReference type="SMART" id="SM00320">
    <property type="entry name" value="WD40"/>
    <property type="match status" value="7"/>
</dbReference>
<dbReference type="Gene3D" id="2.130.10.10">
    <property type="entry name" value="YVTN repeat-like/Quinoprotein amine dehydrogenase"/>
    <property type="match status" value="1"/>
</dbReference>
<evidence type="ECO:0000256" key="5">
    <source>
        <dbReference type="ARBA" id="ARBA00023163"/>
    </source>
</evidence>
<dbReference type="GeneID" id="28936576"/>
<comment type="caution">
    <text evidence="9">The sequence shown here is derived from an EMBL/GenBank/DDBJ whole genome shotgun (WGS) entry which is preliminary data.</text>
</comment>
<feature type="region of interest" description="Disordered" evidence="7">
    <location>
        <begin position="195"/>
        <end position="263"/>
    </location>
</feature>
<feature type="repeat" description="WD" evidence="6">
    <location>
        <begin position="357"/>
        <end position="383"/>
    </location>
</feature>
<feature type="repeat" description="WD" evidence="6">
    <location>
        <begin position="392"/>
        <end position="433"/>
    </location>
</feature>
<reference evidence="10" key="1">
    <citation type="journal article" date="2016" name="Nat. Commun.">
        <title>Genome analysis of three Pneumocystis species reveals adaptation mechanisms to life exclusively in mammalian hosts.</title>
        <authorList>
            <person name="Ma L."/>
            <person name="Chen Z."/>
            <person name="Huang D.W."/>
            <person name="Kutty G."/>
            <person name="Ishihara M."/>
            <person name="Wang H."/>
            <person name="Abouelleil A."/>
            <person name="Bishop L."/>
            <person name="Davey E."/>
            <person name="Deng R."/>
            <person name="Deng X."/>
            <person name="Fan L."/>
            <person name="Fantoni G."/>
            <person name="Fitzgerald M."/>
            <person name="Gogineni E."/>
            <person name="Goldberg J.M."/>
            <person name="Handley G."/>
            <person name="Hu X."/>
            <person name="Huber C."/>
            <person name="Jiao X."/>
            <person name="Jones K."/>
            <person name="Levin J.Z."/>
            <person name="Liu Y."/>
            <person name="Macdonald P."/>
            <person name="Melnikov A."/>
            <person name="Raley C."/>
            <person name="Sassi M."/>
            <person name="Sherman B.T."/>
            <person name="Song X."/>
            <person name="Sykes S."/>
            <person name="Tran B."/>
            <person name="Walsh L."/>
            <person name="Xia Y."/>
            <person name="Yang J."/>
            <person name="Young S."/>
            <person name="Zeng Q."/>
            <person name="Zheng X."/>
            <person name="Stephens R."/>
            <person name="Nusbaum C."/>
            <person name="Birren B.W."/>
            <person name="Azadi P."/>
            <person name="Lempicki R.A."/>
            <person name="Cuomo C.A."/>
            <person name="Kovacs J.A."/>
        </authorList>
    </citation>
    <scope>NUCLEOTIDE SEQUENCE [LARGE SCALE GENOMIC DNA]</scope>
    <source>
        <strain evidence="10">B80</strain>
    </source>
</reference>
<gene>
    <name evidence="9" type="ORF">T552_01807</name>
</gene>
<evidence type="ECO:0000256" key="6">
    <source>
        <dbReference type="PROSITE-ProRule" id="PRU00221"/>
    </source>
</evidence>
<evidence type="ECO:0000256" key="4">
    <source>
        <dbReference type="ARBA" id="ARBA00023015"/>
    </source>
</evidence>
<feature type="repeat" description="WD" evidence="6">
    <location>
        <begin position="475"/>
        <end position="516"/>
    </location>
</feature>
<feature type="compositionally biased region" description="Polar residues" evidence="7">
    <location>
        <begin position="223"/>
        <end position="238"/>
    </location>
</feature>
<evidence type="ECO:0000313" key="10">
    <source>
        <dbReference type="Proteomes" id="UP000054454"/>
    </source>
</evidence>
<dbReference type="PROSITE" id="PS50294">
    <property type="entry name" value="WD_REPEATS_REGION"/>
    <property type="match status" value="6"/>
</dbReference>
<dbReference type="RefSeq" id="XP_018226090.1">
    <property type="nucleotide sequence ID" value="XM_018370373.1"/>
</dbReference>
<dbReference type="InterPro" id="IPR015943">
    <property type="entry name" value="WD40/YVTN_repeat-like_dom_sf"/>
</dbReference>